<evidence type="ECO:0000256" key="6">
    <source>
        <dbReference type="PIRNR" id="PIRNR001123"/>
    </source>
</evidence>
<dbReference type="GO" id="GO:0046872">
    <property type="term" value="F:metal ion binding"/>
    <property type="evidence" value="ECO:0007669"/>
    <property type="project" value="UniProtKB-UniRule"/>
</dbReference>
<protein>
    <submittedName>
        <fullName evidence="9">M42 family metallopeptidase</fullName>
    </submittedName>
</protein>
<dbReference type="EMBL" id="VBOZ01000008">
    <property type="protein sequence ID" value="TMQ66683.1"/>
    <property type="molecule type" value="Genomic_DNA"/>
</dbReference>
<feature type="binding site" evidence="8">
    <location>
        <position position="211"/>
    </location>
    <ligand>
        <name>Zn(2+)</name>
        <dbReference type="ChEBI" id="CHEBI:29105"/>
        <label>2</label>
    </ligand>
</feature>
<dbReference type="InterPro" id="IPR008007">
    <property type="entry name" value="Peptidase_M42"/>
</dbReference>
<dbReference type="PANTHER" id="PTHR32481">
    <property type="entry name" value="AMINOPEPTIDASE"/>
    <property type="match status" value="1"/>
</dbReference>
<keyword evidence="3" id="KW-0645">Protease</keyword>
<comment type="similarity">
    <text evidence="1 6">Belongs to the peptidase M42 family.</text>
</comment>
<dbReference type="PIRSF" id="PIRSF001123">
    <property type="entry name" value="PepA_GA"/>
    <property type="match status" value="1"/>
</dbReference>
<feature type="binding site" evidence="8">
    <location>
        <position position="182"/>
    </location>
    <ligand>
        <name>Zn(2+)</name>
        <dbReference type="ChEBI" id="CHEBI:29105"/>
        <label>1</label>
    </ligand>
</feature>
<dbReference type="InterPro" id="IPR023367">
    <property type="entry name" value="Peptidase_M42_dom2"/>
</dbReference>
<dbReference type="SUPFAM" id="SSF101821">
    <property type="entry name" value="Aminopeptidase/glucanase lid domain"/>
    <property type="match status" value="1"/>
</dbReference>
<dbReference type="InterPro" id="IPR051464">
    <property type="entry name" value="Peptidase_M42_aminopept"/>
</dbReference>
<name>A0A538TSR4_UNCEI</name>
<evidence type="ECO:0000256" key="8">
    <source>
        <dbReference type="PIRSR" id="PIRSR001123-2"/>
    </source>
</evidence>
<dbReference type="GO" id="GO:0004177">
    <property type="term" value="F:aminopeptidase activity"/>
    <property type="evidence" value="ECO:0007669"/>
    <property type="project" value="UniProtKB-UniRule"/>
</dbReference>
<proteinExistence type="inferred from homology"/>
<reference evidence="9 10" key="1">
    <citation type="journal article" date="2019" name="Nat. Microbiol.">
        <title>Mediterranean grassland soil C-N compound turnover is dependent on rainfall and depth, and is mediated by genomically divergent microorganisms.</title>
        <authorList>
            <person name="Diamond S."/>
            <person name="Andeer P.F."/>
            <person name="Li Z."/>
            <person name="Crits-Christoph A."/>
            <person name="Burstein D."/>
            <person name="Anantharaman K."/>
            <person name="Lane K.R."/>
            <person name="Thomas B.C."/>
            <person name="Pan C."/>
            <person name="Northen T.R."/>
            <person name="Banfield J.F."/>
        </authorList>
    </citation>
    <scope>NUCLEOTIDE SEQUENCE [LARGE SCALE GENOMIC DNA]</scope>
    <source>
        <strain evidence="9">WS_9</strain>
    </source>
</reference>
<evidence type="ECO:0000256" key="2">
    <source>
        <dbReference type="ARBA" id="ARBA00022438"/>
    </source>
</evidence>
<gene>
    <name evidence="9" type="ORF">E6K79_01830</name>
</gene>
<feature type="binding site" evidence="8">
    <location>
        <position position="321"/>
    </location>
    <ligand>
        <name>Zn(2+)</name>
        <dbReference type="ChEBI" id="CHEBI:29105"/>
        <label>2</label>
    </ligand>
</feature>
<organism evidence="9 10">
    <name type="scientific">Eiseniibacteriota bacterium</name>
    <dbReference type="NCBI Taxonomy" id="2212470"/>
    <lineage>
        <taxon>Bacteria</taxon>
        <taxon>Candidatus Eiseniibacteriota</taxon>
    </lineage>
</organism>
<evidence type="ECO:0000256" key="7">
    <source>
        <dbReference type="PIRSR" id="PIRSR001123-1"/>
    </source>
</evidence>
<evidence type="ECO:0000256" key="5">
    <source>
        <dbReference type="ARBA" id="ARBA00022801"/>
    </source>
</evidence>
<dbReference type="AlphaFoldDB" id="A0A538TSR4"/>
<comment type="cofactor">
    <cofactor evidence="8">
        <name>a divalent metal cation</name>
        <dbReference type="ChEBI" id="CHEBI:60240"/>
    </cofactor>
    <text evidence="8">Binds 2 divalent metal cations per subunit.</text>
</comment>
<evidence type="ECO:0000256" key="1">
    <source>
        <dbReference type="ARBA" id="ARBA00006272"/>
    </source>
</evidence>
<keyword evidence="2" id="KW-0031">Aminopeptidase</keyword>
<dbReference type="PANTHER" id="PTHR32481:SF0">
    <property type="entry name" value="AMINOPEPTIDASE YPDE-RELATED"/>
    <property type="match status" value="1"/>
</dbReference>
<feature type="binding site" evidence="8">
    <location>
        <position position="73"/>
    </location>
    <ligand>
        <name>Zn(2+)</name>
        <dbReference type="ChEBI" id="CHEBI:29105"/>
        <label>1</label>
    </ligand>
</feature>
<accession>A0A538TSR4</accession>
<dbReference type="GO" id="GO:0006508">
    <property type="term" value="P:proteolysis"/>
    <property type="evidence" value="ECO:0007669"/>
    <property type="project" value="UniProtKB-KW"/>
</dbReference>
<comment type="caution">
    <text evidence="9">The sequence shown here is derived from an EMBL/GenBank/DDBJ whole genome shotgun (WGS) entry which is preliminary data.</text>
</comment>
<evidence type="ECO:0000313" key="10">
    <source>
        <dbReference type="Proteomes" id="UP000317691"/>
    </source>
</evidence>
<feature type="binding site" evidence="8">
    <location>
        <position position="182"/>
    </location>
    <ligand>
        <name>Zn(2+)</name>
        <dbReference type="ChEBI" id="CHEBI:29105"/>
        <label>2</label>
    </ligand>
</feature>
<feature type="active site" description="Proton acceptor" evidence="7">
    <location>
        <position position="210"/>
    </location>
</feature>
<dbReference type="Pfam" id="PF05343">
    <property type="entry name" value="Peptidase_M42"/>
    <property type="match status" value="1"/>
</dbReference>
<sequence>MSRAAAPTFEERFLETFSNAVGVSGGEESVRAAVVDAVKDHVDSLEVDAMGSLVARIAPTGKRRRPHVMLCAHMDEIGVMITGIESDGRLRFRKVGGIDSRILVGQVFRIGSNGLRGVSGTLPPHLITRADREKVAAVEDLYLDIGAASREEAQGRVAIGDYATFDTTYESWGDTRKGKAFDDRVGCAALASLVRQRPPVPVTAVWSVQEEVGLRGAAAAARRVAPDLAVVLEGTASGEAPGMAPEESAPLMGGGPALTVQDRSLMADARLVDLIERTARQRKIPTQWKRPGIGGTDAGRIALSGAGVPSAVISIPCRYIHAPAAYLDIRDARRMVALVWHLLDSLTKEWP</sequence>
<keyword evidence="5" id="KW-0378">Hydrolase</keyword>
<evidence type="ECO:0000313" key="9">
    <source>
        <dbReference type="EMBL" id="TMQ66683.1"/>
    </source>
</evidence>
<evidence type="ECO:0000256" key="4">
    <source>
        <dbReference type="ARBA" id="ARBA00022723"/>
    </source>
</evidence>
<keyword evidence="4 8" id="KW-0479">Metal-binding</keyword>
<evidence type="ECO:0000256" key="3">
    <source>
        <dbReference type="ARBA" id="ARBA00022670"/>
    </source>
</evidence>
<dbReference type="Proteomes" id="UP000317691">
    <property type="component" value="Unassembled WGS sequence"/>
</dbReference>
<feature type="binding site" evidence="8">
    <location>
        <position position="233"/>
    </location>
    <ligand>
        <name>Zn(2+)</name>
        <dbReference type="ChEBI" id="CHEBI:29105"/>
        <label>1</label>
    </ligand>
</feature>
<dbReference type="Gene3D" id="3.40.630.10">
    <property type="entry name" value="Zn peptidases"/>
    <property type="match status" value="1"/>
</dbReference>
<dbReference type="SUPFAM" id="SSF53187">
    <property type="entry name" value="Zn-dependent exopeptidases"/>
    <property type="match status" value="1"/>
</dbReference>
<dbReference type="Gene3D" id="2.40.30.40">
    <property type="entry name" value="Peptidase M42, domain 2"/>
    <property type="match status" value="1"/>
</dbReference>